<evidence type="ECO:0000256" key="11">
    <source>
        <dbReference type="ARBA" id="ARBA00023004"/>
    </source>
</evidence>
<dbReference type="GO" id="GO:0033748">
    <property type="term" value="F:hydrogenase (acceptor) activity"/>
    <property type="evidence" value="ECO:0007669"/>
    <property type="project" value="UniProtKB-EC"/>
</dbReference>
<keyword evidence="13 15" id="KW-0003">3Fe-4S</keyword>
<dbReference type="Pfam" id="PF14720">
    <property type="entry name" value="NiFe_hyd_SSU_C"/>
    <property type="match status" value="1"/>
</dbReference>
<evidence type="ECO:0000256" key="2">
    <source>
        <dbReference type="ARBA" id="ARBA00001966"/>
    </source>
</evidence>
<dbReference type="GO" id="GO:0009375">
    <property type="term" value="C:ferredoxin hydrogenase complex"/>
    <property type="evidence" value="ECO:0007669"/>
    <property type="project" value="InterPro"/>
</dbReference>
<dbReference type="EC" id="1.12.99.6" evidence="6"/>
<dbReference type="InterPro" id="IPR006137">
    <property type="entry name" value="NADH_UbQ_OxRdtase-like_20kDa"/>
</dbReference>
<evidence type="ECO:0000256" key="7">
    <source>
        <dbReference type="ARBA" id="ARBA00022485"/>
    </source>
</evidence>
<sequence>MNQRKAPETLGEELRRRGMSRRTFLKFCAALASSMALPASMAPVMADALAAARRQSVIWLSFQECTGCVESLTRSYAPTLESLIFDFISLDYQHTLQAAAGHQVEAARETAMKENWGKYLAVVDGSIPLKDGGVYSTVAGETNLDTLRHVAEGAAAIISVGTCAAYGGLPKAHPNPTGAAPVTDIIRDKPVINVPGCPPIPEVLAGVIANFLTLGRLPEMDALHRPLAFFGETVHERCYRRPFFRRDQFAKSFDDEGARNGWCLYELGCKGPETRNACATTKWNRGVSFPIESGHGCIGCSEPDFWDKGSFYAPLPRGRRSSAESIAAAAQMAAGTGIGGAMLSRASRKEDLEDG</sequence>
<feature type="binding site" evidence="15">
    <location>
        <position position="263"/>
    </location>
    <ligand>
        <name>[4Fe-4S] cluster</name>
        <dbReference type="ChEBI" id="CHEBI:49883"/>
        <label>2</label>
    </ligand>
</feature>
<comment type="similarity">
    <text evidence="4">Belongs to the [NiFe]/[NiFeSe] hydrogenase small subunit family.</text>
</comment>
<evidence type="ECO:0000256" key="13">
    <source>
        <dbReference type="ARBA" id="ARBA00023291"/>
    </source>
</evidence>
<dbReference type="InterPro" id="IPR006311">
    <property type="entry name" value="TAT_signal"/>
</dbReference>
<evidence type="ECO:0000256" key="15">
    <source>
        <dbReference type="PIRSR" id="PIRSR000310-1"/>
    </source>
</evidence>
<comment type="catalytic activity">
    <reaction evidence="14">
        <text>H2 + A = AH2</text>
        <dbReference type="Rhea" id="RHEA:12116"/>
        <dbReference type="ChEBI" id="CHEBI:13193"/>
        <dbReference type="ChEBI" id="CHEBI:17499"/>
        <dbReference type="ChEBI" id="CHEBI:18276"/>
        <dbReference type="EC" id="1.12.99.6"/>
    </reaction>
</comment>
<comment type="cofactor">
    <cofactor evidence="2">
        <name>[4Fe-4S] cluster</name>
        <dbReference type="ChEBI" id="CHEBI:49883"/>
    </cofactor>
</comment>
<dbReference type="InterPro" id="IPR001821">
    <property type="entry name" value="NiFe_hydrogenase_ssu"/>
</dbReference>
<feature type="binding site" evidence="15">
    <location>
        <position position="197"/>
    </location>
    <ligand>
        <name>[4Fe-4S] cluster</name>
        <dbReference type="ChEBI" id="CHEBI:49883"/>
        <label>1</label>
    </ligand>
</feature>
<dbReference type="GO" id="GO:0009061">
    <property type="term" value="P:anaerobic respiration"/>
    <property type="evidence" value="ECO:0007669"/>
    <property type="project" value="TreeGrafter"/>
</dbReference>
<feature type="binding site" evidence="15">
    <location>
        <position position="238"/>
    </location>
    <ligand>
        <name>[4Fe-4S] cluster</name>
        <dbReference type="ChEBI" id="CHEBI:49883"/>
        <label>2</label>
    </ligand>
</feature>
<dbReference type="GO" id="GO:0009055">
    <property type="term" value="F:electron transfer activity"/>
    <property type="evidence" value="ECO:0007669"/>
    <property type="project" value="TreeGrafter"/>
</dbReference>
<dbReference type="GO" id="GO:0008901">
    <property type="term" value="F:ferredoxin hydrogenase activity"/>
    <property type="evidence" value="ECO:0007669"/>
    <property type="project" value="InterPro"/>
</dbReference>
<keyword evidence="12 15" id="KW-0411">Iron-sulfur</keyword>
<dbReference type="Pfam" id="PF01058">
    <property type="entry name" value="Oxidored_q6"/>
    <property type="match status" value="1"/>
</dbReference>
<organism evidence="18 19">
    <name type="scientific">Thioalkalivibrio denitrificans</name>
    <dbReference type="NCBI Taxonomy" id="108003"/>
    <lineage>
        <taxon>Bacteria</taxon>
        <taxon>Pseudomonadati</taxon>
        <taxon>Pseudomonadota</taxon>
        <taxon>Gammaproteobacteria</taxon>
        <taxon>Chromatiales</taxon>
        <taxon>Ectothiorhodospiraceae</taxon>
        <taxon>Thioalkalivibrio</taxon>
    </lineage>
</organism>
<dbReference type="Gene3D" id="3.40.50.700">
    <property type="entry name" value="NADH:ubiquinone oxidoreductase-like, 20kDa subunit"/>
    <property type="match status" value="1"/>
</dbReference>
<dbReference type="SUPFAM" id="SSF56770">
    <property type="entry name" value="HydA/Nqo6-like"/>
    <property type="match status" value="1"/>
</dbReference>
<proteinExistence type="inferred from homology"/>
<comment type="subunit">
    <text evidence="5">Heterodimer of a large and a small subunit.</text>
</comment>
<dbReference type="InterPro" id="IPR037148">
    <property type="entry name" value="NiFe-Hase_small_C_sf"/>
</dbReference>
<comment type="cofactor">
    <cofactor evidence="1">
        <name>[3Fe-4S] cluster</name>
        <dbReference type="ChEBI" id="CHEBI:21137"/>
    </cofactor>
</comment>
<feature type="binding site" evidence="15">
    <location>
        <position position="68"/>
    </location>
    <ligand>
        <name>[4Fe-4S] cluster</name>
        <dbReference type="ChEBI" id="CHEBI:49883"/>
        <label>1</label>
    </ligand>
</feature>
<dbReference type="RefSeq" id="WP_077279981.1">
    <property type="nucleotide sequence ID" value="NZ_MVBK01000101.1"/>
</dbReference>
<reference evidence="18 19" key="1">
    <citation type="submission" date="2017-02" db="EMBL/GenBank/DDBJ databases">
        <title>Genomic diversity within the haloalkaliphilic genus Thioalkalivibrio.</title>
        <authorList>
            <person name="Ahn A.-C."/>
            <person name="Meier-Kolthoff J."/>
            <person name="Overmars L."/>
            <person name="Richter M."/>
            <person name="Woyke T."/>
            <person name="Sorokin D.Y."/>
            <person name="Muyzer G."/>
        </authorList>
    </citation>
    <scope>NUCLEOTIDE SEQUENCE [LARGE SCALE GENOMIC DNA]</scope>
    <source>
        <strain evidence="18 19">ALJD</strain>
    </source>
</reference>
<dbReference type="InterPro" id="IPR037024">
    <property type="entry name" value="NiFe_Hase_small_N_sf"/>
</dbReference>
<dbReference type="PROSITE" id="PS51318">
    <property type="entry name" value="TAT"/>
    <property type="match status" value="1"/>
</dbReference>
<evidence type="ECO:0000256" key="14">
    <source>
        <dbReference type="ARBA" id="ARBA00048757"/>
    </source>
</evidence>
<keyword evidence="11 15" id="KW-0408">Iron</keyword>
<evidence type="ECO:0000256" key="1">
    <source>
        <dbReference type="ARBA" id="ARBA00001927"/>
    </source>
</evidence>
<feature type="domain" description="Cytochrome-c3 hydrogenase C-terminal" evidence="17">
    <location>
        <begin position="230"/>
        <end position="311"/>
    </location>
</feature>
<gene>
    <name evidence="18" type="ORF">B1C78_15055</name>
</gene>
<comment type="subcellular location">
    <subcellularLocation>
        <location evidence="3">Cell envelope</location>
    </subcellularLocation>
</comment>
<evidence type="ECO:0000256" key="4">
    <source>
        <dbReference type="ARBA" id="ARBA00006605"/>
    </source>
</evidence>
<keyword evidence="7 15" id="KW-0004">4Fe-4S</keyword>
<evidence type="ECO:0000256" key="9">
    <source>
        <dbReference type="ARBA" id="ARBA00022729"/>
    </source>
</evidence>
<keyword evidence="10" id="KW-0560">Oxidoreductase</keyword>
<dbReference type="GO" id="GO:0030313">
    <property type="term" value="C:cell envelope"/>
    <property type="evidence" value="ECO:0007669"/>
    <property type="project" value="UniProtKB-SubCell"/>
</dbReference>
<dbReference type="EMBL" id="MVBK01000101">
    <property type="protein sequence ID" value="OOG22441.1"/>
    <property type="molecule type" value="Genomic_DNA"/>
</dbReference>
<evidence type="ECO:0000256" key="12">
    <source>
        <dbReference type="ARBA" id="ARBA00023014"/>
    </source>
</evidence>
<keyword evidence="8 15" id="KW-0479">Metal-binding</keyword>
<evidence type="ECO:0000313" key="19">
    <source>
        <dbReference type="Proteomes" id="UP000189462"/>
    </source>
</evidence>
<dbReference type="InterPro" id="IPR027394">
    <property type="entry name" value="Cytochrome-c3_hydrogenase_C"/>
</dbReference>
<evidence type="ECO:0000256" key="5">
    <source>
        <dbReference type="ARBA" id="ARBA00011771"/>
    </source>
</evidence>
<evidence type="ECO:0000256" key="6">
    <source>
        <dbReference type="ARBA" id="ARBA00012082"/>
    </source>
</evidence>
<dbReference type="PANTHER" id="PTHR30013">
    <property type="entry name" value="NIFE / NIFESE HYDROGENASE SMALL SUBUNIT FAMILY MEMBER"/>
    <property type="match status" value="1"/>
</dbReference>
<feature type="binding site" evidence="15">
    <location>
        <position position="278"/>
    </location>
    <ligand>
        <name>[3Fe-4S] cluster</name>
        <dbReference type="ChEBI" id="CHEBI:21137"/>
    </ligand>
</feature>
<dbReference type="NCBIfam" id="TIGR00391">
    <property type="entry name" value="hydA"/>
    <property type="match status" value="1"/>
</dbReference>
<feature type="binding site" evidence="15">
    <location>
        <position position="297"/>
    </location>
    <ligand>
        <name>[3Fe-4S] cluster</name>
        <dbReference type="ChEBI" id="CHEBI:21137"/>
    </ligand>
</feature>
<feature type="binding site" evidence="15">
    <location>
        <position position="235"/>
    </location>
    <ligand>
        <name>[4Fe-4S] cluster</name>
        <dbReference type="ChEBI" id="CHEBI:49883"/>
        <label>2</label>
    </ligand>
</feature>
<dbReference type="GO" id="GO:0046872">
    <property type="term" value="F:metal ion binding"/>
    <property type="evidence" value="ECO:0007669"/>
    <property type="project" value="UniProtKB-KW"/>
</dbReference>
<keyword evidence="19" id="KW-1185">Reference proteome</keyword>
<dbReference type="OrthoDB" id="9766729at2"/>
<dbReference type="GO" id="GO:0051539">
    <property type="term" value="F:4 iron, 4 sulfur cluster binding"/>
    <property type="evidence" value="ECO:0007669"/>
    <property type="project" value="UniProtKB-KW"/>
</dbReference>
<evidence type="ECO:0000259" key="16">
    <source>
        <dbReference type="Pfam" id="PF01058"/>
    </source>
</evidence>
<evidence type="ECO:0000313" key="18">
    <source>
        <dbReference type="EMBL" id="OOG22441.1"/>
    </source>
</evidence>
<feature type="binding site" evidence="15">
    <location>
        <position position="300"/>
    </location>
    <ligand>
        <name>[3Fe-4S] cluster</name>
        <dbReference type="ChEBI" id="CHEBI:21137"/>
    </ligand>
</feature>
<feature type="binding site" evidence="15">
    <location>
        <position position="163"/>
    </location>
    <ligand>
        <name>[4Fe-4S] cluster</name>
        <dbReference type="ChEBI" id="CHEBI:49883"/>
        <label>1</label>
    </ligand>
</feature>
<feature type="domain" description="NADH:ubiquinone oxidoreductase-like 20kDa subunit" evidence="16">
    <location>
        <begin position="65"/>
        <end position="210"/>
    </location>
</feature>
<dbReference type="GO" id="GO:0051538">
    <property type="term" value="F:3 iron, 4 sulfur cluster binding"/>
    <property type="evidence" value="ECO:0007669"/>
    <property type="project" value="UniProtKB-KW"/>
</dbReference>
<dbReference type="GO" id="GO:0016020">
    <property type="term" value="C:membrane"/>
    <property type="evidence" value="ECO:0007669"/>
    <property type="project" value="TreeGrafter"/>
</dbReference>
<dbReference type="InterPro" id="IPR019546">
    <property type="entry name" value="TAT_signal_bac_arc"/>
</dbReference>
<dbReference type="NCBIfam" id="TIGR01409">
    <property type="entry name" value="TAT_signal_seq"/>
    <property type="match status" value="1"/>
</dbReference>
<evidence type="ECO:0000259" key="17">
    <source>
        <dbReference type="Pfam" id="PF14720"/>
    </source>
</evidence>
<evidence type="ECO:0000256" key="3">
    <source>
        <dbReference type="ARBA" id="ARBA00004196"/>
    </source>
</evidence>
<keyword evidence="9" id="KW-0732">Signal</keyword>
<evidence type="ECO:0000256" key="8">
    <source>
        <dbReference type="ARBA" id="ARBA00022723"/>
    </source>
</evidence>
<dbReference type="PRINTS" id="PR00614">
    <property type="entry name" value="NIHGNASESMLL"/>
</dbReference>
<dbReference type="GO" id="GO:0044569">
    <property type="term" value="C:[Ni-Fe] hydrogenase complex"/>
    <property type="evidence" value="ECO:0007669"/>
    <property type="project" value="TreeGrafter"/>
</dbReference>
<feature type="binding site" evidence="15">
    <location>
        <position position="65"/>
    </location>
    <ligand>
        <name>[4Fe-4S] cluster</name>
        <dbReference type="ChEBI" id="CHEBI:49883"/>
        <label>1</label>
    </ligand>
</feature>
<dbReference type="STRING" id="108003.B1C78_15055"/>
<dbReference type="Gene3D" id="4.10.480.10">
    <property type="entry name" value="Cytochrome-c3 hydrogenase, C-terminal domain"/>
    <property type="match status" value="1"/>
</dbReference>
<feature type="binding site" evidence="15">
    <location>
        <position position="269"/>
    </location>
    <ligand>
        <name>[4Fe-4S] cluster</name>
        <dbReference type="ChEBI" id="CHEBI:49883"/>
        <label>2</label>
    </ligand>
</feature>
<comment type="caution">
    <text evidence="18">The sequence shown here is derived from an EMBL/GenBank/DDBJ whole genome shotgun (WGS) entry which is preliminary data.</text>
</comment>
<name>A0A1V3NBN8_9GAMM</name>
<dbReference type="Proteomes" id="UP000189462">
    <property type="component" value="Unassembled WGS sequence"/>
</dbReference>
<dbReference type="AlphaFoldDB" id="A0A1V3NBN8"/>
<evidence type="ECO:0000256" key="10">
    <source>
        <dbReference type="ARBA" id="ARBA00023002"/>
    </source>
</evidence>
<accession>A0A1V3NBN8</accession>
<protein>
    <recommendedName>
        <fullName evidence="6">hydrogenase (acceptor)</fullName>
        <ecNumber evidence="6">1.12.99.6</ecNumber>
    </recommendedName>
</protein>
<dbReference type="PIRSF" id="PIRSF000310">
    <property type="entry name" value="NiFe_hyd_ssu"/>
    <property type="match status" value="1"/>
</dbReference>
<dbReference type="PANTHER" id="PTHR30013:SF7">
    <property type="entry name" value="HYDROGENASE-2 SMALL CHAIN"/>
    <property type="match status" value="1"/>
</dbReference>